<accession>A0AAU8HXV1</accession>
<organism evidence="1">
    <name type="scientific">Rhizobium phage LG08</name>
    <dbReference type="NCBI Taxonomy" id="3129229"/>
    <lineage>
        <taxon>Viruses</taxon>
        <taxon>Duplodnaviria</taxon>
        <taxon>Heunggongvirae</taxon>
        <taxon>Uroviricota</taxon>
        <taxon>Caudoviricetes</taxon>
    </lineage>
</organism>
<sequence length="102" mass="11616">MSSFSFSNGAEMEESIFEEDEDVRVIINAGRVPDGWRVTKLKGTKEYRIVKTIKVWNENKVQQKIEGLFIIDGSANINSIDPDTEVVMILHPYNLLQIMGEV</sequence>
<reference evidence="1" key="1">
    <citation type="submission" date="2024-03" db="EMBL/GenBank/DDBJ databases">
        <authorList>
            <person name="Chantapakul B."/>
            <person name="Wang S."/>
        </authorList>
    </citation>
    <scope>NUCLEOTIDE SEQUENCE</scope>
</reference>
<proteinExistence type="predicted"/>
<protein>
    <submittedName>
        <fullName evidence="1">Uncharacterized protein</fullName>
    </submittedName>
</protein>
<dbReference type="EMBL" id="PP429226">
    <property type="protein sequence ID" value="XCI77416.1"/>
    <property type="molecule type" value="Genomic_DNA"/>
</dbReference>
<gene>
    <name evidence="1" type="ORF">LDCGVIBL_CDS0058</name>
</gene>
<name>A0AAU8HXV1_9CAUD</name>
<evidence type="ECO:0000313" key="1">
    <source>
        <dbReference type="EMBL" id="XCI77416.1"/>
    </source>
</evidence>